<gene>
    <name evidence="1" type="ORF">AB0H72_27520</name>
</gene>
<comment type="caution">
    <text evidence="1">The sequence shown here is derived from an EMBL/GenBank/DDBJ whole genome shotgun (WGS) entry which is preliminary data.</text>
</comment>
<sequence length="115" mass="12455">MDFESYFPAVGEYDADIGAAFPAGQPHLGIGFDHTRLTESPLGRTIAAHPPQPPFSVLIGDPQTAAVVRPASAMAGFNRGRVPVRLSLRHHWARFAEPTPWIDTIAWHSPASTSN</sequence>
<keyword evidence="2" id="KW-1185">Reference proteome</keyword>
<evidence type="ECO:0000313" key="1">
    <source>
        <dbReference type="EMBL" id="MEV0366450.1"/>
    </source>
</evidence>
<accession>A0ABV3FFS0</accession>
<evidence type="ECO:0000313" key="2">
    <source>
        <dbReference type="Proteomes" id="UP001551658"/>
    </source>
</evidence>
<dbReference type="Proteomes" id="UP001551658">
    <property type="component" value="Unassembled WGS sequence"/>
</dbReference>
<dbReference type="RefSeq" id="WP_357984450.1">
    <property type="nucleotide sequence ID" value="NZ_JBFAIH010000019.1"/>
</dbReference>
<name>A0ABV3FFS0_9NOCA</name>
<reference evidence="1 2" key="1">
    <citation type="submission" date="2024-06" db="EMBL/GenBank/DDBJ databases">
        <title>The Natural Products Discovery Center: Release of the First 8490 Sequenced Strains for Exploring Actinobacteria Biosynthetic Diversity.</title>
        <authorList>
            <person name="Kalkreuter E."/>
            <person name="Kautsar S.A."/>
            <person name="Yang D."/>
            <person name="Bader C.D."/>
            <person name="Teijaro C.N."/>
            <person name="Fluegel L."/>
            <person name="Davis C.M."/>
            <person name="Simpson J.R."/>
            <person name="Lauterbach L."/>
            <person name="Steele A.D."/>
            <person name="Gui C."/>
            <person name="Meng S."/>
            <person name="Li G."/>
            <person name="Viehrig K."/>
            <person name="Ye F."/>
            <person name="Su P."/>
            <person name="Kiefer A.F."/>
            <person name="Nichols A."/>
            <person name="Cepeda A.J."/>
            <person name="Yan W."/>
            <person name="Fan B."/>
            <person name="Jiang Y."/>
            <person name="Adhikari A."/>
            <person name="Zheng C.-J."/>
            <person name="Schuster L."/>
            <person name="Cowan T.M."/>
            <person name="Smanski M.J."/>
            <person name="Chevrette M.G."/>
            <person name="De Carvalho L.P.S."/>
            <person name="Shen B."/>
        </authorList>
    </citation>
    <scope>NUCLEOTIDE SEQUENCE [LARGE SCALE GENOMIC DNA]</scope>
    <source>
        <strain evidence="1 2">NPDC050671</strain>
    </source>
</reference>
<protein>
    <submittedName>
        <fullName evidence="1">Uncharacterized protein</fullName>
    </submittedName>
</protein>
<organism evidence="1 2">
    <name type="scientific">Nocardia fusca</name>
    <dbReference type="NCBI Taxonomy" id="941183"/>
    <lineage>
        <taxon>Bacteria</taxon>
        <taxon>Bacillati</taxon>
        <taxon>Actinomycetota</taxon>
        <taxon>Actinomycetes</taxon>
        <taxon>Mycobacteriales</taxon>
        <taxon>Nocardiaceae</taxon>
        <taxon>Nocardia</taxon>
    </lineage>
</organism>
<dbReference type="EMBL" id="JBFAIH010000019">
    <property type="protein sequence ID" value="MEV0366450.1"/>
    <property type="molecule type" value="Genomic_DNA"/>
</dbReference>
<proteinExistence type="predicted"/>